<evidence type="ECO:0000256" key="1">
    <source>
        <dbReference type="ARBA" id="ARBA00022516"/>
    </source>
</evidence>
<dbReference type="NCBIfam" id="TIGR00556">
    <property type="entry name" value="pantethn_trn"/>
    <property type="match status" value="1"/>
</dbReference>
<protein>
    <recommendedName>
        <fullName evidence="8">Holo-[acyl-carrier-protein] synthase</fullName>
        <shortName evidence="8">Holo-ACP synthase</shortName>
        <ecNumber evidence="8">2.7.8.7</ecNumber>
    </recommendedName>
    <alternativeName>
        <fullName evidence="8">4'-phosphopantetheinyl transferase AcpS</fullName>
    </alternativeName>
</protein>
<dbReference type="Pfam" id="PF01648">
    <property type="entry name" value="ACPS"/>
    <property type="match status" value="1"/>
</dbReference>
<dbReference type="InterPro" id="IPR002582">
    <property type="entry name" value="ACPS"/>
</dbReference>
<keyword evidence="2 8" id="KW-0808">Transferase</keyword>
<dbReference type="EMBL" id="ASIV01000004">
    <property type="protein sequence ID" value="KEG19981.1"/>
    <property type="molecule type" value="Genomic_DNA"/>
</dbReference>
<keyword evidence="7 8" id="KW-0275">Fatty acid biosynthesis</keyword>
<name>A0A072R2W2_BARBA</name>
<dbReference type="SUPFAM" id="SSF56214">
    <property type="entry name" value="4'-phosphopantetheinyl transferase"/>
    <property type="match status" value="1"/>
</dbReference>
<dbReference type="GO" id="GO:0006633">
    <property type="term" value="P:fatty acid biosynthetic process"/>
    <property type="evidence" value="ECO:0007669"/>
    <property type="project" value="UniProtKB-UniRule"/>
</dbReference>
<dbReference type="InterPro" id="IPR004568">
    <property type="entry name" value="Ppantetheine-prot_Trfase_dom"/>
</dbReference>
<keyword evidence="4 8" id="KW-0276">Fatty acid metabolism</keyword>
<dbReference type="GO" id="GO:0005737">
    <property type="term" value="C:cytoplasm"/>
    <property type="evidence" value="ECO:0007669"/>
    <property type="project" value="UniProtKB-SubCell"/>
</dbReference>
<dbReference type="InterPro" id="IPR037143">
    <property type="entry name" value="4-PPantetheinyl_Trfase_dom_sf"/>
</dbReference>
<feature type="binding site" evidence="8">
    <location>
        <position position="8"/>
    </location>
    <ligand>
        <name>Mg(2+)</name>
        <dbReference type="ChEBI" id="CHEBI:18420"/>
    </ligand>
</feature>
<evidence type="ECO:0000256" key="4">
    <source>
        <dbReference type="ARBA" id="ARBA00022832"/>
    </source>
</evidence>
<dbReference type="HAMAP" id="MF_00101">
    <property type="entry name" value="AcpS"/>
    <property type="match status" value="1"/>
</dbReference>
<keyword evidence="1 8" id="KW-0444">Lipid biosynthesis</keyword>
<comment type="similarity">
    <text evidence="8">Belongs to the P-Pant transferase superfamily. AcpS family.</text>
</comment>
<dbReference type="NCBIfam" id="TIGR00516">
    <property type="entry name" value="acpS"/>
    <property type="match status" value="1"/>
</dbReference>
<comment type="caution">
    <text evidence="10">The sequence shown here is derived from an EMBL/GenBank/DDBJ whole genome shotgun (WGS) entry which is preliminary data.</text>
</comment>
<evidence type="ECO:0000256" key="5">
    <source>
        <dbReference type="ARBA" id="ARBA00022842"/>
    </source>
</evidence>
<dbReference type="GO" id="GO:0008897">
    <property type="term" value="F:holo-[acyl-carrier-protein] synthase activity"/>
    <property type="evidence" value="ECO:0007669"/>
    <property type="project" value="UniProtKB-UniRule"/>
</dbReference>
<feature type="domain" description="4'-phosphopantetheinyl transferase" evidence="9">
    <location>
        <begin position="5"/>
        <end position="96"/>
    </location>
</feature>
<comment type="cofactor">
    <cofactor evidence="8">
        <name>Mg(2+)</name>
        <dbReference type="ChEBI" id="CHEBI:18420"/>
    </cofactor>
</comment>
<organism evidence="10 11">
    <name type="scientific">Bartonella bacilliformis Ver097</name>
    <dbReference type="NCBI Taxonomy" id="1293911"/>
    <lineage>
        <taxon>Bacteria</taxon>
        <taxon>Pseudomonadati</taxon>
        <taxon>Pseudomonadota</taxon>
        <taxon>Alphaproteobacteria</taxon>
        <taxon>Hyphomicrobiales</taxon>
        <taxon>Bartonellaceae</taxon>
        <taxon>Bartonella</taxon>
    </lineage>
</organism>
<dbReference type="PATRIC" id="fig|1293911.3.peg.612"/>
<dbReference type="InterPro" id="IPR008278">
    <property type="entry name" value="4-PPantetheinyl_Trfase_dom"/>
</dbReference>
<comment type="catalytic activity">
    <reaction evidence="8">
        <text>apo-[ACP] + CoA = holo-[ACP] + adenosine 3',5'-bisphosphate + H(+)</text>
        <dbReference type="Rhea" id="RHEA:12068"/>
        <dbReference type="Rhea" id="RHEA-COMP:9685"/>
        <dbReference type="Rhea" id="RHEA-COMP:9690"/>
        <dbReference type="ChEBI" id="CHEBI:15378"/>
        <dbReference type="ChEBI" id="CHEBI:29999"/>
        <dbReference type="ChEBI" id="CHEBI:57287"/>
        <dbReference type="ChEBI" id="CHEBI:58343"/>
        <dbReference type="ChEBI" id="CHEBI:64479"/>
        <dbReference type="EC" id="2.7.8.7"/>
    </reaction>
</comment>
<keyword evidence="5 8" id="KW-0460">Magnesium</keyword>
<dbReference type="HOGENOM" id="CLU_089696_0_2_5"/>
<keyword evidence="6 8" id="KW-0443">Lipid metabolism</keyword>
<accession>A0A072R2W2</accession>
<evidence type="ECO:0000256" key="8">
    <source>
        <dbReference type="HAMAP-Rule" id="MF_00101"/>
    </source>
</evidence>
<dbReference type="RefSeq" id="WP_041849345.1">
    <property type="nucleotide sequence ID" value="NZ_KL503803.1"/>
</dbReference>
<evidence type="ECO:0000256" key="3">
    <source>
        <dbReference type="ARBA" id="ARBA00022723"/>
    </source>
</evidence>
<evidence type="ECO:0000256" key="2">
    <source>
        <dbReference type="ARBA" id="ARBA00022679"/>
    </source>
</evidence>
<keyword evidence="3 8" id="KW-0479">Metal-binding</keyword>
<keyword evidence="8" id="KW-0963">Cytoplasm</keyword>
<dbReference type="GO" id="GO:0000287">
    <property type="term" value="F:magnesium ion binding"/>
    <property type="evidence" value="ECO:0007669"/>
    <property type="project" value="UniProtKB-UniRule"/>
</dbReference>
<evidence type="ECO:0000259" key="9">
    <source>
        <dbReference type="Pfam" id="PF01648"/>
    </source>
</evidence>
<evidence type="ECO:0000313" key="11">
    <source>
        <dbReference type="Proteomes" id="UP000031740"/>
    </source>
</evidence>
<comment type="function">
    <text evidence="8">Transfers the 4'-phosphopantetheine moiety from coenzyme A to a Ser of acyl-carrier-protein.</text>
</comment>
<comment type="subcellular location">
    <subcellularLocation>
        <location evidence="8">Cytoplasm</location>
    </subcellularLocation>
</comment>
<dbReference type="AlphaFoldDB" id="A0A072R2W2"/>
<evidence type="ECO:0000256" key="6">
    <source>
        <dbReference type="ARBA" id="ARBA00023098"/>
    </source>
</evidence>
<dbReference type="Gene3D" id="3.90.470.20">
    <property type="entry name" value="4'-phosphopantetheinyl transferase domain"/>
    <property type="match status" value="1"/>
</dbReference>
<evidence type="ECO:0000313" key="10">
    <source>
        <dbReference type="EMBL" id="KEG19981.1"/>
    </source>
</evidence>
<evidence type="ECO:0000256" key="7">
    <source>
        <dbReference type="ARBA" id="ARBA00023160"/>
    </source>
</evidence>
<dbReference type="STRING" id="1293911.H710_00577"/>
<gene>
    <name evidence="8" type="primary">acpS</name>
    <name evidence="10" type="ORF">H710_00577</name>
</gene>
<reference evidence="10 11" key="1">
    <citation type="submission" date="2013-04" db="EMBL/GenBank/DDBJ databases">
        <title>The Genome Sequence of Bartonella bacilliformis Ver097.</title>
        <authorList>
            <consortium name="The Broad Institute Genomics Platform"/>
            <consortium name="The Broad Institute Genome Sequencing Center for Infectious Disease"/>
            <person name="Feldgarden M."/>
            <person name="Kirby J."/>
            <person name="Birtles R."/>
            <person name="Dasch G."/>
            <person name="Hendrix L."/>
            <person name="Koehler J."/>
            <person name="Walker B."/>
            <person name="Young S.K."/>
            <person name="Zeng Q."/>
            <person name="Gargeya S."/>
            <person name="Fitzgerald M."/>
            <person name="Haas B."/>
            <person name="Abouelleil A."/>
            <person name="Allen A.W."/>
            <person name="Alvarado L."/>
            <person name="Arachchi H.M."/>
            <person name="Berlin A.M."/>
            <person name="Chapman S.B."/>
            <person name="Gainer-Dewar J."/>
            <person name="Goldberg J."/>
            <person name="Griggs A."/>
            <person name="Gujja S."/>
            <person name="Hansen M."/>
            <person name="Howarth C."/>
            <person name="Imamovic A."/>
            <person name="Ireland A."/>
            <person name="Larimer J."/>
            <person name="McCowan C."/>
            <person name="Murphy C."/>
            <person name="Pearson M."/>
            <person name="Poon T.W."/>
            <person name="Priest M."/>
            <person name="Roberts A."/>
            <person name="Saif S."/>
            <person name="Shea T."/>
            <person name="Sisk P."/>
            <person name="Sykes S."/>
            <person name="Wortman J."/>
            <person name="Nusbaum C."/>
            <person name="Birren B."/>
        </authorList>
    </citation>
    <scope>NUCLEOTIDE SEQUENCE [LARGE SCALE GENOMIC DNA]</scope>
    <source>
        <strain evidence="10 11">Ver097</strain>
    </source>
</reference>
<dbReference type="Proteomes" id="UP000031740">
    <property type="component" value="Unassembled WGS sequence"/>
</dbReference>
<dbReference type="EC" id="2.7.8.7" evidence="8"/>
<feature type="binding site" evidence="8">
    <location>
        <position position="57"/>
    </location>
    <ligand>
        <name>Mg(2+)</name>
        <dbReference type="ChEBI" id="CHEBI:18420"/>
    </ligand>
</feature>
<sequence length="133" mass="15172">MIIGFGNDMIDIRRIEKILIRHGSRFIQRIFTDIEQNKSENFPKRSYAYAKRFSAKEACAKALGTGIAYGVNWRDIGIVNSPSGKPTIKLTNHAQIQLEKLLPSNHDAFIHLSMTDDFPWAQAFVIIEALPRR</sequence>
<proteinExistence type="inferred from homology"/>